<protein>
    <submittedName>
        <fullName evidence="1">Uncharacterized protein</fullName>
    </submittedName>
</protein>
<gene>
    <name evidence="1" type="ORF">L6164_006064</name>
</gene>
<dbReference type="EMBL" id="CM039428">
    <property type="protein sequence ID" value="KAI4351739.1"/>
    <property type="molecule type" value="Genomic_DNA"/>
</dbReference>
<organism evidence="1 2">
    <name type="scientific">Bauhinia variegata</name>
    <name type="common">Purple orchid tree</name>
    <name type="synonym">Phanera variegata</name>
    <dbReference type="NCBI Taxonomy" id="167791"/>
    <lineage>
        <taxon>Eukaryota</taxon>
        <taxon>Viridiplantae</taxon>
        <taxon>Streptophyta</taxon>
        <taxon>Embryophyta</taxon>
        <taxon>Tracheophyta</taxon>
        <taxon>Spermatophyta</taxon>
        <taxon>Magnoliopsida</taxon>
        <taxon>eudicotyledons</taxon>
        <taxon>Gunneridae</taxon>
        <taxon>Pentapetalae</taxon>
        <taxon>rosids</taxon>
        <taxon>fabids</taxon>
        <taxon>Fabales</taxon>
        <taxon>Fabaceae</taxon>
        <taxon>Cercidoideae</taxon>
        <taxon>Cercideae</taxon>
        <taxon>Bauhiniinae</taxon>
        <taxon>Bauhinia</taxon>
    </lineage>
</organism>
<name>A0ACB9PV34_BAUVA</name>
<reference evidence="1 2" key="1">
    <citation type="journal article" date="2022" name="DNA Res.">
        <title>Chromosomal-level genome assembly of the orchid tree Bauhinia variegata (Leguminosae; Cercidoideae) supports the allotetraploid origin hypothesis of Bauhinia.</title>
        <authorList>
            <person name="Zhong Y."/>
            <person name="Chen Y."/>
            <person name="Zheng D."/>
            <person name="Pang J."/>
            <person name="Liu Y."/>
            <person name="Luo S."/>
            <person name="Meng S."/>
            <person name="Qian L."/>
            <person name="Wei D."/>
            <person name="Dai S."/>
            <person name="Zhou R."/>
        </authorList>
    </citation>
    <scope>NUCLEOTIDE SEQUENCE [LARGE SCALE GENOMIC DNA]</scope>
    <source>
        <strain evidence="1">BV-YZ2020</strain>
    </source>
</reference>
<evidence type="ECO:0000313" key="2">
    <source>
        <dbReference type="Proteomes" id="UP000828941"/>
    </source>
</evidence>
<keyword evidence="2" id="KW-1185">Reference proteome</keyword>
<dbReference type="Proteomes" id="UP000828941">
    <property type="component" value="Chromosome 3"/>
</dbReference>
<evidence type="ECO:0000313" key="1">
    <source>
        <dbReference type="EMBL" id="KAI4351739.1"/>
    </source>
</evidence>
<comment type="caution">
    <text evidence="1">The sequence shown here is derived from an EMBL/GenBank/DDBJ whole genome shotgun (WGS) entry which is preliminary data.</text>
</comment>
<accession>A0ACB9PV34</accession>
<proteinExistence type="predicted"/>
<sequence>MEVVRFSFNVMGDAIRQPDDLSADEKVLMARARNFNSSNNGGSVAGGKQECEPRQQDNSLHSSLGVPRVEDKFTSISDVSSGRGLIESSTNSSRARKHEEKEPLGSWKVKCSKKDQNTLLNFKRGVIDPSGMLASWSVEQDCCQWKGIVRDSITGRVTGLSLPCSTHLSPYTEKEDKSHCLTGEIHPSLLQLEFLNYLNLSHNDFKAIQFDSVSLPWSCGDSSNSNLQYLDLSYNNDLHIENLHWLSCFSSLKYLQLSAIDLHRETSWLQSLTMLPKLSELYLKSCHLGKIYPSLEYANFTSLKVLDLSRNGFNSEFPKWLFNLSCDISKIDLHTNLLQGQIPQGQALLNLRNLKFLRLTENKLKGLIPDWLGQLENPQELFLDHNLFSGPIPTVLGNLSSLITLDLSSNHLNGSVPDTLWQLSNLETLVIGCNFLTGVVSERNFVKLQNLKQLYLGSPSLTLDFNSQWIPPFQLVSITLQYLGGKFPAWIYTQRSLVYLTICHSSISFKSQDKFWNFAAQLELFHLSHNQIEGNLSDVVLQSRIIYVSSNKLRGGLPQISPNVTVFRMDNNSLSGPISPLLCPKINGKWNLMYLDISHNLLSGELPDCWMNWKSLVHVYMRYNNLTGKIPLSMSSLSNLKSLDLHNNNLFGGIPGSLKNCQKLQILDLGENKFSGNIPNWIRHSMKVLRLRSNQFSGRIPQEICQLSSLIVLDFADNRISGPMPNCLHDIRALVFKNASQQFLGFPVENTTYTFIYTLALPSKGQQRNYQSNQEFMRVIDLSQNNLSGLIPLEIFTLAALQSLNLSQNQLIGEIPEDIGNLKQLESLDLSNNHLFGEIPQSISIMSFLGVLNLSFNNFSGQIPTGTQLQSFDALSFIGNLELCGAPLTKNCTEEKNSNSAKLKAKNEDDSGFLSWLYIGLEVGFPTGFLGVCYVLYFGKTWWHASLWRS</sequence>